<dbReference type="EMBL" id="SLVX01000002">
    <property type="protein sequence ID" value="TCN47506.1"/>
    <property type="molecule type" value="Genomic_DNA"/>
</dbReference>
<keyword evidence="1" id="KW-0812">Transmembrane</keyword>
<name>A0A4R2D1L8_SHIGR</name>
<feature type="domain" description="DUF6644" evidence="2">
    <location>
        <begin position="6"/>
        <end position="155"/>
    </location>
</feature>
<organism evidence="3 4">
    <name type="scientific">Shinella granuli</name>
    <dbReference type="NCBI Taxonomy" id="323621"/>
    <lineage>
        <taxon>Bacteria</taxon>
        <taxon>Pseudomonadati</taxon>
        <taxon>Pseudomonadota</taxon>
        <taxon>Alphaproteobacteria</taxon>
        <taxon>Hyphomicrobiales</taxon>
        <taxon>Rhizobiaceae</taxon>
        <taxon>Shinella</taxon>
    </lineage>
</organism>
<protein>
    <recommendedName>
        <fullName evidence="2">DUF6644 domain-containing protein</fullName>
    </recommendedName>
</protein>
<evidence type="ECO:0000313" key="4">
    <source>
        <dbReference type="Proteomes" id="UP000295351"/>
    </source>
</evidence>
<feature type="transmembrane region" description="Helical" evidence="1">
    <location>
        <begin position="63"/>
        <end position="85"/>
    </location>
</feature>
<feature type="transmembrane region" description="Helical" evidence="1">
    <location>
        <begin position="136"/>
        <end position="154"/>
    </location>
</feature>
<proteinExistence type="predicted"/>
<feature type="transmembrane region" description="Helical" evidence="1">
    <location>
        <begin position="97"/>
        <end position="115"/>
    </location>
</feature>
<evidence type="ECO:0000313" key="3">
    <source>
        <dbReference type="EMBL" id="TCN47506.1"/>
    </source>
</evidence>
<keyword evidence="4" id="KW-1185">Reference proteome</keyword>
<reference evidence="3 4" key="1">
    <citation type="submission" date="2019-03" db="EMBL/GenBank/DDBJ databases">
        <title>Genomic Encyclopedia of Type Strains, Phase IV (KMG-IV): sequencing the most valuable type-strain genomes for metagenomic binning, comparative biology and taxonomic classification.</title>
        <authorList>
            <person name="Goeker M."/>
        </authorList>
    </citation>
    <scope>NUCLEOTIDE SEQUENCE [LARGE SCALE GENOMIC DNA]</scope>
    <source>
        <strain evidence="3 4">DSM 18401</strain>
    </source>
</reference>
<accession>A0A4R2D1L8</accession>
<evidence type="ECO:0000259" key="2">
    <source>
        <dbReference type="Pfam" id="PF20349"/>
    </source>
</evidence>
<dbReference type="Proteomes" id="UP000295351">
    <property type="component" value="Unassembled WGS sequence"/>
</dbReference>
<dbReference type="RefSeq" id="WP_133033084.1">
    <property type="nucleotide sequence ID" value="NZ_BAABEI010000012.1"/>
</dbReference>
<dbReference type="AlphaFoldDB" id="A0A4R2D1L8"/>
<dbReference type="Pfam" id="PF20349">
    <property type="entry name" value="DUF6644"/>
    <property type="match status" value="1"/>
</dbReference>
<sequence>MEALAWLSTTPVAAALKASGTLYLVVNAAHILAIGLIVGAILPLDLRLAGLVRAAPIAAVGPLLSRTAAIGVVAALATGLCLFSVRAQEYAANPAFLVKVALVALGIVNALVLHARGAWQAAMATDSAPPALRMQALLSMVIWLGALLAGRWIAFI</sequence>
<comment type="caution">
    <text evidence="3">The sequence shown here is derived from an EMBL/GenBank/DDBJ whole genome shotgun (WGS) entry which is preliminary data.</text>
</comment>
<keyword evidence="1" id="KW-1133">Transmembrane helix</keyword>
<feature type="transmembrane region" description="Helical" evidence="1">
    <location>
        <begin position="24"/>
        <end position="42"/>
    </location>
</feature>
<dbReference type="InterPro" id="IPR046586">
    <property type="entry name" value="DUF6644"/>
</dbReference>
<keyword evidence="1" id="KW-0472">Membrane</keyword>
<evidence type="ECO:0000256" key="1">
    <source>
        <dbReference type="SAM" id="Phobius"/>
    </source>
</evidence>
<gene>
    <name evidence="3" type="ORF">EV665_10225</name>
</gene>